<evidence type="ECO:0000313" key="3">
    <source>
        <dbReference type="Proteomes" id="UP000614200"/>
    </source>
</evidence>
<organism evidence="2 3">
    <name type="scientific">Fusibacter ferrireducens</name>
    <dbReference type="NCBI Taxonomy" id="2785058"/>
    <lineage>
        <taxon>Bacteria</taxon>
        <taxon>Bacillati</taxon>
        <taxon>Bacillota</taxon>
        <taxon>Clostridia</taxon>
        <taxon>Eubacteriales</taxon>
        <taxon>Eubacteriales Family XII. Incertae Sedis</taxon>
        <taxon>Fusibacter</taxon>
    </lineage>
</organism>
<protein>
    <recommendedName>
        <fullName evidence="4">DUF4383 domain-containing protein</fullName>
    </recommendedName>
</protein>
<dbReference type="EMBL" id="JADKNH010000001">
    <property type="protein sequence ID" value="MBF4691496.1"/>
    <property type="molecule type" value="Genomic_DNA"/>
</dbReference>
<name>A0ABR9ZM47_9FIRM</name>
<keyword evidence="1" id="KW-1133">Transmembrane helix</keyword>
<feature type="transmembrane region" description="Helical" evidence="1">
    <location>
        <begin position="110"/>
        <end position="127"/>
    </location>
</feature>
<evidence type="ECO:0008006" key="4">
    <source>
        <dbReference type="Google" id="ProtNLM"/>
    </source>
</evidence>
<comment type="caution">
    <text evidence="2">The sequence shown here is derived from an EMBL/GenBank/DDBJ whole genome shotgun (WGS) entry which is preliminary data.</text>
</comment>
<proteinExistence type="predicted"/>
<keyword evidence="1" id="KW-0472">Membrane</keyword>
<gene>
    <name evidence="2" type="ORF">ISU02_00100</name>
</gene>
<evidence type="ECO:0000313" key="2">
    <source>
        <dbReference type="EMBL" id="MBF4691496.1"/>
    </source>
</evidence>
<feature type="transmembrane region" description="Helical" evidence="1">
    <location>
        <begin position="76"/>
        <end position="98"/>
    </location>
</feature>
<feature type="transmembrane region" description="Helical" evidence="1">
    <location>
        <begin position="12"/>
        <end position="33"/>
    </location>
</feature>
<keyword evidence="3" id="KW-1185">Reference proteome</keyword>
<dbReference type="Proteomes" id="UP000614200">
    <property type="component" value="Unassembled WGS sequence"/>
</dbReference>
<accession>A0ABR9ZM47</accession>
<reference evidence="2 3" key="1">
    <citation type="submission" date="2020-11" db="EMBL/GenBank/DDBJ databases">
        <title>Fusibacter basophilias sp. nov.</title>
        <authorList>
            <person name="Qiu D."/>
        </authorList>
    </citation>
    <scope>NUCLEOTIDE SEQUENCE [LARGE SCALE GENOMIC DNA]</scope>
    <source>
        <strain evidence="2 3">Q10-2</strain>
    </source>
</reference>
<evidence type="ECO:0000256" key="1">
    <source>
        <dbReference type="SAM" id="Phobius"/>
    </source>
</evidence>
<dbReference type="RefSeq" id="WP_194699748.1">
    <property type="nucleotide sequence ID" value="NZ_JADKNH010000001.1"/>
</dbReference>
<feature type="transmembrane region" description="Helical" evidence="1">
    <location>
        <begin position="45"/>
        <end position="64"/>
    </location>
</feature>
<sequence>MNKTEIVTYRIAKVVGLYLFTTGLGFFLSAPYYERMISHVNSDPVLINLSGMVHFFIGGTILALNFKWKTAMEKLVLILGIMYFSKGFFIIALPELTLQSGNNAAQVPDVLSYIWMTIGLVIFYFAFRGEKNEKKQEIKN</sequence>
<keyword evidence="1" id="KW-0812">Transmembrane</keyword>